<dbReference type="Proteomes" id="UP000799772">
    <property type="component" value="Unassembled WGS sequence"/>
</dbReference>
<dbReference type="SUPFAM" id="SSF55486">
    <property type="entry name" value="Metalloproteases ('zincins'), catalytic domain"/>
    <property type="match status" value="1"/>
</dbReference>
<organism evidence="1 2">
    <name type="scientific">Rhizodiscina lignyota</name>
    <dbReference type="NCBI Taxonomy" id="1504668"/>
    <lineage>
        <taxon>Eukaryota</taxon>
        <taxon>Fungi</taxon>
        <taxon>Dikarya</taxon>
        <taxon>Ascomycota</taxon>
        <taxon>Pezizomycotina</taxon>
        <taxon>Dothideomycetes</taxon>
        <taxon>Pleosporomycetidae</taxon>
        <taxon>Aulographales</taxon>
        <taxon>Rhizodiscinaceae</taxon>
        <taxon>Rhizodiscina</taxon>
    </lineage>
</organism>
<accession>A0A9P4MEQ7</accession>
<reference evidence="1" key="1">
    <citation type="journal article" date="2020" name="Stud. Mycol.">
        <title>101 Dothideomycetes genomes: a test case for predicting lifestyles and emergence of pathogens.</title>
        <authorList>
            <person name="Haridas S."/>
            <person name="Albert R."/>
            <person name="Binder M."/>
            <person name="Bloem J."/>
            <person name="Labutti K."/>
            <person name="Salamov A."/>
            <person name="Andreopoulos B."/>
            <person name="Baker S."/>
            <person name="Barry K."/>
            <person name="Bills G."/>
            <person name="Bluhm B."/>
            <person name="Cannon C."/>
            <person name="Castanera R."/>
            <person name="Culley D."/>
            <person name="Daum C."/>
            <person name="Ezra D."/>
            <person name="Gonzalez J."/>
            <person name="Henrissat B."/>
            <person name="Kuo A."/>
            <person name="Liang C."/>
            <person name="Lipzen A."/>
            <person name="Lutzoni F."/>
            <person name="Magnuson J."/>
            <person name="Mondo S."/>
            <person name="Nolan M."/>
            <person name="Ohm R."/>
            <person name="Pangilinan J."/>
            <person name="Park H.-J."/>
            <person name="Ramirez L."/>
            <person name="Alfaro M."/>
            <person name="Sun H."/>
            <person name="Tritt A."/>
            <person name="Yoshinaga Y."/>
            <person name="Zwiers L.-H."/>
            <person name="Turgeon B."/>
            <person name="Goodwin S."/>
            <person name="Spatafora J."/>
            <person name="Crous P."/>
            <person name="Grigoriev I."/>
        </authorList>
    </citation>
    <scope>NUCLEOTIDE SEQUENCE</scope>
    <source>
        <strain evidence="1">CBS 133067</strain>
    </source>
</reference>
<dbReference type="OrthoDB" id="2142213at2759"/>
<keyword evidence="2" id="KW-1185">Reference proteome</keyword>
<gene>
    <name evidence="1" type="ORF">NA57DRAFT_70919</name>
</gene>
<dbReference type="AlphaFoldDB" id="A0A9P4MEQ7"/>
<name>A0A9P4MEQ7_9PEZI</name>
<sequence length="301" mass="32620">MLHDVSIALTKPPLANDLAYLGEGLANMATTPYTLDKWGDGWIPQESKTIVTSVGGLSFNPSDFLVYNVHYADCPDPWVFCHHKDAGITIDSMASQFGRLPIQMRQWVRHVNVVPGDGGWAFEWNGSLTFIGPIDYMANVIVHETAHSLDLNGAYSDNPLSSSDNWWNNYDQDSNVPDPYATSNAIECVAQATVVAFFNENITGGFESVEPNHDKISHQYTTIIAEALSAGQGNSIFLVGQNVPATHRLPNSDPVPMVDAPAGSLSLVGLGEPPDVTIKGDVTLVDTSHRADPHSGCTLTW</sequence>
<comment type="caution">
    <text evidence="1">The sequence shown here is derived from an EMBL/GenBank/DDBJ whole genome shotgun (WGS) entry which is preliminary data.</text>
</comment>
<evidence type="ECO:0000313" key="1">
    <source>
        <dbReference type="EMBL" id="KAF2104712.1"/>
    </source>
</evidence>
<dbReference type="EMBL" id="ML978121">
    <property type="protein sequence ID" value="KAF2104712.1"/>
    <property type="molecule type" value="Genomic_DNA"/>
</dbReference>
<protein>
    <submittedName>
        <fullName evidence="1">Uncharacterized protein</fullName>
    </submittedName>
</protein>
<proteinExistence type="predicted"/>
<evidence type="ECO:0000313" key="2">
    <source>
        <dbReference type="Proteomes" id="UP000799772"/>
    </source>
</evidence>